<keyword evidence="4" id="KW-1185">Reference proteome</keyword>
<keyword evidence="2" id="KW-0472">Membrane</keyword>
<evidence type="ECO:0000256" key="1">
    <source>
        <dbReference type="SAM" id="MobiDB-lite"/>
    </source>
</evidence>
<dbReference type="Pfam" id="PF09560">
    <property type="entry name" value="Spore_YunB"/>
    <property type="match status" value="1"/>
</dbReference>
<reference evidence="3 4" key="1">
    <citation type="submission" date="2017-04" db="EMBL/GenBank/DDBJ databases">
        <authorList>
            <person name="Afonso C.L."/>
            <person name="Miller P.J."/>
            <person name="Scott M.A."/>
            <person name="Spackman E."/>
            <person name="Goraichik I."/>
            <person name="Dimitrov K.M."/>
            <person name="Suarez D.L."/>
            <person name="Swayne D.E."/>
        </authorList>
    </citation>
    <scope>NUCLEOTIDE SEQUENCE [LARGE SCALE GENOMIC DNA]</scope>
    <source>
        <strain evidence="3 4">11</strain>
    </source>
</reference>
<proteinExistence type="predicted"/>
<accession>A0A1X7LUZ6</accession>
<keyword evidence="2" id="KW-0812">Transmembrane</keyword>
<organism evidence="3 4">
    <name type="scientific">Paenibacillus aquistagni</name>
    <dbReference type="NCBI Taxonomy" id="1852522"/>
    <lineage>
        <taxon>Bacteria</taxon>
        <taxon>Bacillati</taxon>
        <taxon>Bacillota</taxon>
        <taxon>Bacilli</taxon>
        <taxon>Bacillales</taxon>
        <taxon>Paenibacillaceae</taxon>
        <taxon>Paenibacillus</taxon>
    </lineage>
</organism>
<feature type="transmembrane region" description="Helical" evidence="2">
    <location>
        <begin position="94"/>
        <end position="113"/>
    </location>
</feature>
<keyword evidence="2" id="KW-1133">Transmembrane helix</keyword>
<dbReference type="EMBL" id="FXAZ01000007">
    <property type="protein sequence ID" value="SMG57102.1"/>
    <property type="molecule type" value="Genomic_DNA"/>
</dbReference>
<feature type="compositionally biased region" description="Low complexity" evidence="1">
    <location>
        <begin position="338"/>
        <end position="349"/>
    </location>
</feature>
<name>A0A1X7LUZ6_9BACL</name>
<gene>
    <name evidence="3" type="ORF">SAMN06295960_4342</name>
</gene>
<dbReference type="AlphaFoldDB" id="A0A1X7LUZ6"/>
<dbReference type="OrthoDB" id="1649278at2"/>
<feature type="region of interest" description="Disordered" evidence="1">
    <location>
        <begin position="295"/>
        <end position="376"/>
    </location>
</feature>
<sequence>MRWGSRNVLKRLLQDLQRPRRNRRWGRPALQFPAKSQSLFSKRTRWRSASSFSERGYRNQKIIQISSQDKAGGKAVKAAGWKSPPSKPKRRRRAWFIALVIFLVLSVQMFIYVDQNLKGPLMHLAKIRVKQVATQAINQAISSQVMQGRELDKLIEWKTDNEGKVTSFILNYNEHMRITSETASIVQQTLLDTEQFDDHIPLGQALGSAIIASFGPRIPVKMEPQGAVKVELNTRPREVGINMVLVEVFVKVVEEVAIVIPFDLEPEVIETEIPISYLLVVGDVPMYYYDGSGKPVGDNRDQAPSLALPPLPSDKDASAGERKGDAAGISSDENKGISSNGSRSSHSVSTDSGEAANLKGQTITVPPLEPGDVSEE</sequence>
<evidence type="ECO:0000256" key="2">
    <source>
        <dbReference type="SAM" id="Phobius"/>
    </source>
</evidence>
<evidence type="ECO:0000313" key="4">
    <source>
        <dbReference type="Proteomes" id="UP000193834"/>
    </source>
</evidence>
<feature type="compositionally biased region" description="Basic and acidic residues" evidence="1">
    <location>
        <begin position="313"/>
        <end position="325"/>
    </location>
</feature>
<dbReference type="RefSeq" id="WP_085497942.1">
    <property type="nucleotide sequence ID" value="NZ_FXAZ01000007.1"/>
</dbReference>
<dbReference type="STRING" id="1852522.SAMN06295960_4342"/>
<evidence type="ECO:0000313" key="3">
    <source>
        <dbReference type="EMBL" id="SMG57102.1"/>
    </source>
</evidence>
<dbReference type="NCBIfam" id="TIGR02832">
    <property type="entry name" value="spo_yunB"/>
    <property type="match status" value="1"/>
</dbReference>
<protein>
    <submittedName>
        <fullName evidence="3">Sporulation protein YunB</fullName>
    </submittedName>
</protein>
<dbReference type="InterPro" id="IPR014197">
    <property type="entry name" value="Sporulation_prot_YunB"/>
</dbReference>
<dbReference type="Proteomes" id="UP000193834">
    <property type="component" value="Unassembled WGS sequence"/>
</dbReference>